<comment type="caution">
    <text evidence="1">The sequence shown here is derived from an EMBL/GenBank/DDBJ whole genome shotgun (WGS) entry which is preliminary data.</text>
</comment>
<gene>
    <name evidence="1" type="ORF">ALP32_01345</name>
</gene>
<feature type="non-terminal residue" evidence="1">
    <location>
        <position position="1"/>
    </location>
</feature>
<dbReference type="AlphaFoldDB" id="A0A3M5U7M1"/>
<name>A0A3M5U7M1_9PSED</name>
<protein>
    <submittedName>
        <fullName evidence="1">Uncharacterized protein</fullName>
    </submittedName>
</protein>
<proteinExistence type="predicted"/>
<dbReference type="Proteomes" id="UP000281514">
    <property type="component" value="Unassembled WGS sequence"/>
</dbReference>
<organism evidence="1 2">
    <name type="scientific">Pseudomonas avellanae</name>
    <dbReference type="NCBI Taxonomy" id="46257"/>
    <lineage>
        <taxon>Bacteria</taxon>
        <taxon>Pseudomonadati</taxon>
        <taxon>Pseudomonadota</taxon>
        <taxon>Gammaproteobacteria</taxon>
        <taxon>Pseudomonadales</taxon>
        <taxon>Pseudomonadaceae</taxon>
        <taxon>Pseudomonas</taxon>
    </lineage>
</organism>
<dbReference type="EMBL" id="RBTX01000013">
    <property type="protein sequence ID" value="RMU41746.1"/>
    <property type="molecule type" value="Genomic_DNA"/>
</dbReference>
<sequence>GQTDTNGALDIYSLVLFLSEIRNHGGNVFFVTADKDLIYLWNDMHAFMVVNDEPGVLNFDMMYFLPGLKEEEADELMELMGG</sequence>
<dbReference type="RefSeq" id="WP_029774590.1">
    <property type="nucleotide sequence ID" value="NZ_RBTX01000013.1"/>
</dbReference>
<accession>A0A3M5U7M1</accession>
<evidence type="ECO:0000313" key="2">
    <source>
        <dbReference type="Proteomes" id="UP000281514"/>
    </source>
</evidence>
<evidence type="ECO:0000313" key="1">
    <source>
        <dbReference type="EMBL" id="RMU41746.1"/>
    </source>
</evidence>
<reference evidence="1 2" key="1">
    <citation type="submission" date="2018-08" db="EMBL/GenBank/DDBJ databases">
        <title>Recombination of ecologically and evolutionarily significant loci maintains genetic cohesion in the Pseudomonas syringae species complex.</title>
        <authorList>
            <person name="Dillon M."/>
            <person name="Thakur S."/>
            <person name="Almeida R.N.D."/>
            <person name="Weir B.S."/>
            <person name="Guttman D.S."/>
        </authorList>
    </citation>
    <scope>NUCLEOTIDE SEQUENCE [LARGE SCALE GENOMIC DNA]</scope>
    <source>
        <strain evidence="1 2">ICMP 9749</strain>
    </source>
</reference>